<feature type="transmembrane region" description="Helical" evidence="1">
    <location>
        <begin position="117"/>
        <end position="139"/>
    </location>
</feature>
<accession>A0A7X6MLQ3</accession>
<keyword evidence="1" id="KW-0812">Transmembrane</keyword>
<dbReference type="Proteomes" id="UP000518188">
    <property type="component" value="Unassembled WGS sequence"/>
</dbReference>
<proteinExistence type="predicted"/>
<dbReference type="RefSeq" id="WP_044518620.1">
    <property type="nucleotide sequence ID" value="NZ_HG322951.1"/>
</dbReference>
<evidence type="ECO:0000313" key="2">
    <source>
        <dbReference type="EMBL" id="NKZ10098.1"/>
    </source>
</evidence>
<organism evidence="2 3">
    <name type="scientific">Mycolicibacterium septicum DSM 44393</name>
    <dbReference type="NCBI Taxonomy" id="1341646"/>
    <lineage>
        <taxon>Bacteria</taxon>
        <taxon>Bacillati</taxon>
        <taxon>Actinomycetota</taxon>
        <taxon>Actinomycetes</taxon>
        <taxon>Mycobacteriales</taxon>
        <taxon>Mycobacteriaceae</taxon>
        <taxon>Mycolicibacterium</taxon>
    </lineage>
</organism>
<reference evidence="2 3" key="1">
    <citation type="submission" date="2020-04" db="EMBL/GenBank/DDBJ databases">
        <title>MicrobeNet Type strains.</title>
        <authorList>
            <person name="Nicholson A.C."/>
        </authorList>
    </citation>
    <scope>NUCLEOTIDE SEQUENCE [LARGE SCALE GENOMIC DNA]</scope>
    <source>
        <strain evidence="2 3">ATCC 700731</strain>
    </source>
</reference>
<protein>
    <submittedName>
        <fullName evidence="2">Uncharacterized protein</fullName>
    </submittedName>
</protein>
<keyword evidence="1" id="KW-1133">Transmembrane helix</keyword>
<name>A0A7X6MLQ3_9MYCO</name>
<sequence>MSLLDRYARMAGMSDEAWRRHANPWSVWTRFAAIPPAILAIWSRTWIGWWALVPLAVVALWLWWNPHAFAPIDKPTAWSSKGIYGERMWMQDRSRVPQGFRVVQRIWTLNALAGFAMLVYGLIALQAWPTISGAALIVLGQLWRIDRLGILYEQSVKHA</sequence>
<feature type="transmembrane region" description="Helical" evidence="1">
    <location>
        <begin position="46"/>
        <end position="64"/>
    </location>
</feature>
<dbReference type="Pfam" id="PF20358">
    <property type="entry name" value="DUF6653"/>
    <property type="match status" value="1"/>
</dbReference>
<comment type="caution">
    <text evidence="2">The sequence shown here is derived from an EMBL/GenBank/DDBJ whole genome shotgun (WGS) entry which is preliminary data.</text>
</comment>
<evidence type="ECO:0000256" key="1">
    <source>
        <dbReference type="SAM" id="Phobius"/>
    </source>
</evidence>
<dbReference type="EMBL" id="JAAXPJ010000001">
    <property type="protein sequence ID" value="NKZ10098.1"/>
    <property type="molecule type" value="Genomic_DNA"/>
</dbReference>
<dbReference type="AlphaFoldDB" id="A0A7X6MLQ3"/>
<dbReference type="InterPro" id="IPR046595">
    <property type="entry name" value="DUF6653"/>
</dbReference>
<keyword evidence="1" id="KW-0472">Membrane</keyword>
<gene>
    <name evidence="2" type="ORF">HGA11_03840</name>
</gene>
<evidence type="ECO:0000313" key="3">
    <source>
        <dbReference type="Proteomes" id="UP000518188"/>
    </source>
</evidence>